<name>A0ABQ4QLV3_9HYPH</name>
<keyword evidence="2" id="KW-1185">Reference proteome</keyword>
<organism evidence="1 2">
    <name type="scientific">Methylobacterium cerastii</name>
    <dbReference type="NCBI Taxonomy" id="932741"/>
    <lineage>
        <taxon>Bacteria</taxon>
        <taxon>Pseudomonadati</taxon>
        <taxon>Pseudomonadota</taxon>
        <taxon>Alphaproteobacteria</taxon>
        <taxon>Hyphomicrobiales</taxon>
        <taxon>Methylobacteriaceae</taxon>
        <taxon>Methylobacterium</taxon>
    </lineage>
</organism>
<proteinExistence type="predicted"/>
<evidence type="ECO:0000313" key="1">
    <source>
        <dbReference type="EMBL" id="GJD46031.1"/>
    </source>
</evidence>
<sequence length="73" mass="7405">MTPAFVSDGESVLILSPRGRDAVVMAQLVGRSGVGVTVCADGAEWLDGLRTSAATSIVTEEALLDVDAASLDA</sequence>
<accession>A0ABQ4QLV3</accession>
<dbReference type="EMBL" id="BPQG01000065">
    <property type="protein sequence ID" value="GJD46031.1"/>
    <property type="molecule type" value="Genomic_DNA"/>
</dbReference>
<reference evidence="1 2" key="1">
    <citation type="journal article" date="2021" name="Front. Microbiol.">
        <title>Comprehensive Comparative Genomics and Phenotyping of Methylobacterium Species.</title>
        <authorList>
            <person name="Alessa O."/>
            <person name="Ogura Y."/>
            <person name="Fujitani Y."/>
            <person name="Takami H."/>
            <person name="Hayashi T."/>
            <person name="Sahin N."/>
            <person name="Tani A."/>
        </authorList>
    </citation>
    <scope>NUCLEOTIDE SEQUENCE [LARGE SCALE GENOMIC DNA]</scope>
    <source>
        <strain evidence="1 2">DSM 23679</strain>
    </source>
</reference>
<evidence type="ECO:0000313" key="2">
    <source>
        <dbReference type="Proteomes" id="UP001055117"/>
    </source>
</evidence>
<protein>
    <submittedName>
        <fullName evidence="1">Uncharacterized protein</fullName>
    </submittedName>
</protein>
<gene>
    <name evidence="1" type="ORF">AFCDBAGC_3911</name>
</gene>
<dbReference type="Proteomes" id="UP001055117">
    <property type="component" value="Unassembled WGS sequence"/>
</dbReference>
<comment type="caution">
    <text evidence="1">The sequence shown here is derived from an EMBL/GenBank/DDBJ whole genome shotgun (WGS) entry which is preliminary data.</text>
</comment>